<evidence type="ECO:0000313" key="2">
    <source>
        <dbReference type="EMBL" id="KAF2725319.1"/>
    </source>
</evidence>
<feature type="compositionally biased region" description="Low complexity" evidence="1">
    <location>
        <begin position="45"/>
        <end position="61"/>
    </location>
</feature>
<feature type="region of interest" description="Disordered" evidence="1">
    <location>
        <begin position="112"/>
        <end position="200"/>
    </location>
</feature>
<sequence>MSLYPADRPRRHSGYRQDDYNHSSDEDEGPRARGFRSRNAQQPKSYSRSLSISSTSSGYSSPHNRSYRGGPHNSAHTRNGGHRYDNLGKVAIAVGLLQVVAGIFQLWSTRKAAKKVEEERERRRRRREFDRRKKERRREEDKWARQREWDLQRDAEVKDAMNAGSIRGLIEDGGEQTGRIRSGGSGEGGRRLIGNGDGNG</sequence>
<keyword evidence="3" id="KW-1185">Reference proteome</keyword>
<feature type="compositionally biased region" description="Basic and acidic residues" evidence="1">
    <location>
        <begin position="114"/>
        <end position="159"/>
    </location>
</feature>
<feature type="compositionally biased region" description="Basic and acidic residues" evidence="1">
    <location>
        <begin position="15"/>
        <end position="24"/>
    </location>
</feature>
<organism evidence="2 3">
    <name type="scientific">Polychaeton citri CBS 116435</name>
    <dbReference type="NCBI Taxonomy" id="1314669"/>
    <lineage>
        <taxon>Eukaryota</taxon>
        <taxon>Fungi</taxon>
        <taxon>Dikarya</taxon>
        <taxon>Ascomycota</taxon>
        <taxon>Pezizomycotina</taxon>
        <taxon>Dothideomycetes</taxon>
        <taxon>Dothideomycetidae</taxon>
        <taxon>Capnodiales</taxon>
        <taxon>Capnodiaceae</taxon>
        <taxon>Polychaeton</taxon>
    </lineage>
</organism>
<feature type="region of interest" description="Disordered" evidence="1">
    <location>
        <begin position="1"/>
        <end position="81"/>
    </location>
</feature>
<dbReference type="Proteomes" id="UP000799441">
    <property type="component" value="Unassembled WGS sequence"/>
</dbReference>
<reference evidence="2" key="1">
    <citation type="journal article" date="2020" name="Stud. Mycol.">
        <title>101 Dothideomycetes genomes: a test case for predicting lifestyles and emergence of pathogens.</title>
        <authorList>
            <person name="Haridas S."/>
            <person name="Albert R."/>
            <person name="Binder M."/>
            <person name="Bloem J."/>
            <person name="Labutti K."/>
            <person name="Salamov A."/>
            <person name="Andreopoulos B."/>
            <person name="Baker S."/>
            <person name="Barry K."/>
            <person name="Bills G."/>
            <person name="Bluhm B."/>
            <person name="Cannon C."/>
            <person name="Castanera R."/>
            <person name="Culley D."/>
            <person name="Daum C."/>
            <person name="Ezra D."/>
            <person name="Gonzalez J."/>
            <person name="Henrissat B."/>
            <person name="Kuo A."/>
            <person name="Liang C."/>
            <person name="Lipzen A."/>
            <person name="Lutzoni F."/>
            <person name="Magnuson J."/>
            <person name="Mondo S."/>
            <person name="Nolan M."/>
            <person name="Ohm R."/>
            <person name="Pangilinan J."/>
            <person name="Park H.-J."/>
            <person name="Ramirez L."/>
            <person name="Alfaro M."/>
            <person name="Sun H."/>
            <person name="Tritt A."/>
            <person name="Yoshinaga Y."/>
            <person name="Zwiers L.-H."/>
            <person name="Turgeon B."/>
            <person name="Goodwin S."/>
            <person name="Spatafora J."/>
            <person name="Crous P."/>
            <person name="Grigoriev I."/>
        </authorList>
    </citation>
    <scope>NUCLEOTIDE SEQUENCE</scope>
    <source>
        <strain evidence="2">CBS 116435</strain>
    </source>
</reference>
<dbReference type="AlphaFoldDB" id="A0A9P4QF72"/>
<evidence type="ECO:0000313" key="3">
    <source>
        <dbReference type="Proteomes" id="UP000799441"/>
    </source>
</evidence>
<proteinExistence type="predicted"/>
<evidence type="ECO:0000256" key="1">
    <source>
        <dbReference type="SAM" id="MobiDB-lite"/>
    </source>
</evidence>
<accession>A0A9P4QF72</accession>
<comment type="caution">
    <text evidence="2">The sequence shown here is derived from an EMBL/GenBank/DDBJ whole genome shotgun (WGS) entry which is preliminary data.</text>
</comment>
<name>A0A9P4QF72_9PEZI</name>
<protein>
    <submittedName>
        <fullName evidence="2">Uncharacterized protein</fullName>
    </submittedName>
</protein>
<gene>
    <name evidence="2" type="ORF">K431DRAFT_100724</name>
</gene>
<dbReference type="EMBL" id="MU003768">
    <property type="protein sequence ID" value="KAF2725319.1"/>
    <property type="molecule type" value="Genomic_DNA"/>
</dbReference>